<proteinExistence type="predicted"/>
<protein>
    <recommendedName>
        <fullName evidence="4">Secreted protein</fullName>
    </recommendedName>
</protein>
<reference evidence="2 3" key="1">
    <citation type="submission" date="2016-09" db="EMBL/GenBank/DDBJ databases">
        <title>The draft genome of Dichanthelium oligosanthes: A C3 panicoid grass species.</title>
        <authorList>
            <person name="Studer A.J."/>
            <person name="Schnable J.C."/>
            <person name="Brutnell T.P."/>
        </authorList>
    </citation>
    <scope>NUCLEOTIDE SEQUENCE [LARGE SCALE GENOMIC DNA]</scope>
    <source>
        <strain evidence="3">cv. Kellogg 1175</strain>
        <tissue evidence="2">Leaf</tissue>
    </source>
</reference>
<gene>
    <name evidence="2" type="ORF">BAE44_0017815</name>
</gene>
<dbReference type="EMBL" id="LWDX02048579">
    <property type="protein sequence ID" value="OEL21166.1"/>
    <property type="molecule type" value="Genomic_DNA"/>
</dbReference>
<feature type="non-terminal residue" evidence="2">
    <location>
        <position position="1"/>
    </location>
</feature>
<evidence type="ECO:0000313" key="3">
    <source>
        <dbReference type="Proteomes" id="UP000095767"/>
    </source>
</evidence>
<dbReference type="AlphaFoldDB" id="A0A1E5V7L6"/>
<feature type="chain" id="PRO_5009187868" description="Secreted protein" evidence="1">
    <location>
        <begin position="21"/>
        <end position="208"/>
    </location>
</feature>
<sequence>LHVLSISLSLSLMRFCCCAAGSCGSAETAWCSGRSVRHYGSCSTRSERKAGCGLPRACVLVTPAFVKYGVICFGYFSLRYLAGSRALINRKTRIYTIARVCIRPALDRFIPGKPRWPVGARPHRNYGLFLRREVDARGGGGKGVRDRKAGALAAKAFPPRAVTLARRWAAAGWVPLVPFVTKLPSQIKKRVSEKICVIAGSFRLQFYL</sequence>
<evidence type="ECO:0000256" key="1">
    <source>
        <dbReference type="SAM" id="SignalP"/>
    </source>
</evidence>
<feature type="signal peptide" evidence="1">
    <location>
        <begin position="1"/>
        <end position="20"/>
    </location>
</feature>
<dbReference type="Proteomes" id="UP000095767">
    <property type="component" value="Unassembled WGS sequence"/>
</dbReference>
<name>A0A1E5V7L6_9POAL</name>
<keyword evidence="3" id="KW-1185">Reference proteome</keyword>
<keyword evidence="1" id="KW-0732">Signal</keyword>
<accession>A0A1E5V7L6</accession>
<organism evidence="2 3">
    <name type="scientific">Dichanthelium oligosanthes</name>
    <dbReference type="NCBI Taxonomy" id="888268"/>
    <lineage>
        <taxon>Eukaryota</taxon>
        <taxon>Viridiplantae</taxon>
        <taxon>Streptophyta</taxon>
        <taxon>Embryophyta</taxon>
        <taxon>Tracheophyta</taxon>
        <taxon>Spermatophyta</taxon>
        <taxon>Magnoliopsida</taxon>
        <taxon>Liliopsida</taxon>
        <taxon>Poales</taxon>
        <taxon>Poaceae</taxon>
        <taxon>PACMAD clade</taxon>
        <taxon>Panicoideae</taxon>
        <taxon>Panicodae</taxon>
        <taxon>Paniceae</taxon>
        <taxon>Dichantheliinae</taxon>
        <taxon>Dichanthelium</taxon>
    </lineage>
</organism>
<evidence type="ECO:0008006" key="4">
    <source>
        <dbReference type="Google" id="ProtNLM"/>
    </source>
</evidence>
<evidence type="ECO:0000313" key="2">
    <source>
        <dbReference type="EMBL" id="OEL21166.1"/>
    </source>
</evidence>
<comment type="caution">
    <text evidence="2">The sequence shown here is derived from an EMBL/GenBank/DDBJ whole genome shotgun (WGS) entry which is preliminary data.</text>
</comment>